<dbReference type="GO" id="GO:0003677">
    <property type="term" value="F:DNA binding"/>
    <property type="evidence" value="ECO:0007669"/>
    <property type="project" value="TreeGrafter"/>
</dbReference>
<dbReference type="AlphaFoldDB" id="A0A178Z947"/>
<feature type="compositionally biased region" description="Polar residues" evidence="1">
    <location>
        <begin position="1"/>
        <end position="13"/>
    </location>
</feature>
<dbReference type="PANTHER" id="PTHR19303">
    <property type="entry name" value="TRANSPOSON"/>
    <property type="match status" value="1"/>
</dbReference>
<gene>
    <name evidence="2" type="ORF">AYL99_09493</name>
</gene>
<feature type="compositionally biased region" description="Low complexity" evidence="1">
    <location>
        <begin position="93"/>
        <end position="103"/>
    </location>
</feature>
<dbReference type="InterPro" id="IPR050863">
    <property type="entry name" value="CenT-Element_Derived"/>
</dbReference>
<evidence type="ECO:0000256" key="1">
    <source>
        <dbReference type="SAM" id="MobiDB-lite"/>
    </source>
</evidence>
<feature type="region of interest" description="Disordered" evidence="1">
    <location>
        <begin position="88"/>
        <end position="111"/>
    </location>
</feature>
<protein>
    <recommendedName>
        <fullName evidence="4">HTH CENPB-type domain-containing protein</fullName>
    </recommendedName>
</protein>
<reference evidence="2 3" key="1">
    <citation type="submission" date="2016-04" db="EMBL/GenBank/DDBJ databases">
        <title>Draft genome of Fonsecaea erecta CBS 125763.</title>
        <authorList>
            <person name="Weiss V.A."/>
            <person name="Vicente V.A."/>
            <person name="Raittz R.T."/>
            <person name="Moreno L.F."/>
            <person name="De Souza E.M."/>
            <person name="Pedrosa F.O."/>
            <person name="Steffens M.B."/>
            <person name="Faoro H."/>
            <person name="Tadra-Sfeir M.Z."/>
            <person name="Najafzadeh M.J."/>
            <person name="Felipe M.S."/>
            <person name="Teixeira M."/>
            <person name="Sun J."/>
            <person name="Xi L."/>
            <person name="Gomes R."/>
            <person name="De Azevedo C.M."/>
            <person name="Salgado C.G."/>
            <person name="Da Silva M.B."/>
            <person name="Nascimento M.F."/>
            <person name="Queiroz-Telles F."/>
            <person name="Attili D.S."/>
            <person name="Gorbushina A."/>
        </authorList>
    </citation>
    <scope>NUCLEOTIDE SEQUENCE [LARGE SCALE GENOMIC DNA]</scope>
    <source>
        <strain evidence="2 3">CBS 125763</strain>
    </source>
</reference>
<proteinExistence type="predicted"/>
<accession>A0A178Z947</accession>
<evidence type="ECO:0000313" key="2">
    <source>
        <dbReference type="EMBL" id="OAP56314.1"/>
    </source>
</evidence>
<feature type="compositionally biased region" description="Polar residues" evidence="1">
    <location>
        <begin position="427"/>
        <end position="438"/>
    </location>
</feature>
<feature type="region of interest" description="Disordered" evidence="1">
    <location>
        <begin position="1"/>
        <end position="40"/>
    </location>
</feature>
<organism evidence="2 3">
    <name type="scientific">Fonsecaea erecta</name>
    <dbReference type="NCBI Taxonomy" id="1367422"/>
    <lineage>
        <taxon>Eukaryota</taxon>
        <taxon>Fungi</taxon>
        <taxon>Dikarya</taxon>
        <taxon>Ascomycota</taxon>
        <taxon>Pezizomycotina</taxon>
        <taxon>Eurotiomycetes</taxon>
        <taxon>Chaetothyriomycetidae</taxon>
        <taxon>Chaetothyriales</taxon>
        <taxon>Herpotrichiellaceae</taxon>
        <taxon>Fonsecaea</taxon>
    </lineage>
</organism>
<comment type="caution">
    <text evidence="2">The sequence shown here is derived from an EMBL/GenBank/DDBJ whole genome shotgun (WGS) entry which is preliminary data.</text>
</comment>
<dbReference type="GO" id="GO:0005634">
    <property type="term" value="C:nucleus"/>
    <property type="evidence" value="ECO:0007669"/>
    <property type="project" value="TreeGrafter"/>
</dbReference>
<dbReference type="EMBL" id="LVYI01000009">
    <property type="protein sequence ID" value="OAP56314.1"/>
    <property type="molecule type" value="Genomic_DNA"/>
</dbReference>
<feature type="compositionally biased region" description="Basic and acidic residues" evidence="1">
    <location>
        <begin position="409"/>
        <end position="422"/>
    </location>
</feature>
<dbReference type="GeneID" id="30013661"/>
<dbReference type="OrthoDB" id="4207519at2759"/>
<evidence type="ECO:0008006" key="4">
    <source>
        <dbReference type="Google" id="ProtNLM"/>
    </source>
</evidence>
<dbReference type="STRING" id="1367422.A0A178Z947"/>
<name>A0A178Z947_9EURO</name>
<keyword evidence="3" id="KW-1185">Reference proteome</keyword>
<feature type="region of interest" description="Disordered" evidence="1">
    <location>
        <begin position="409"/>
        <end position="449"/>
    </location>
</feature>
<sequence length="471" mass="52573">MTPAGISSENRSSPEIPASFPLSRDPPRTTLPIGSNEIAPRRKKAVNQQYLTPQEEKALVAYILQCADNGFPLPVKALRRLALVIRQRRDSTRSTQTRGSRVQPPDKNYPQALYSRHPELRARRLKAIDWTRANENIHDKNVYNMDEAGVLLGYTTTVKMLVHSKDTRRHRGTGVKRVLITSIECVSAAGIALPPLIIWPASTHLYPGSKTCLIRKPVPAPPLDIGVFGPLKSAYREQVEQLYRGGAGIVGKQHFTFLYSRARQTALTESNIISAWSKVGLFPFDPTRVLATISGSQTDKNAPQIAATQTHLFSPDKIQATPVTSEDFAALRRLIEGESQQVSELSQHRLQEAFNAAERALTESSLLRDRSQELFLQNCEKKLRQSTRSTVIGTARVMSYRDIVVKRSTQETIKTTEPRSDAGRQGPSVSRHPSTVSSKAPRKRGRQGELEQAIQEIDRSEIGNYCHVFEL</sequence>
<dbReference type="RefSeq" id="XP_018689681.1">
    <property type="nucleotide sequence ID" value="XM_018841000.1"/>
</dbReference>
<evidence type="ECO:0000313" key="3">
    <source>
        <dbReference type="Proteomes" id="UP000078343"/>
    </source>
</evidence>
<dbReference type="Proteomes" id="UP000078343">
    <property type="component" value="Unassembled WGS sequence"/>
</dbReference>
<dbReference type="PANTHER" id="PTHR19303:SF74">
    <property type="entry name" value="POGO TRANSPOSABLE ELEMENT WITH KRAB DOMAIN"/>
    <property type="match status" value="1"/>
</dbReference>